<accession>A0A161YNH1</accession>
<keyword evidence="2" id="KW-1185">Reference proteome</keyword>
<organism evidence="1 2">
    <name type="scientific">Daucus carota subsp. sativus</name>
    <name type="common">Carrot</name>
    <dbReference type="NCBI Taxonomy" id="79200"/>
    <lineage>
        <taxon>Eukaryota</taxon>
        <taxon>Viridiplantae</taxon>
        <taxon>Streptophyta</taxon>
        <taxon>Embryophyta</taxon>
        <taxon>Tracheophyta</taxon>
        <taxon>Spermatophyta</taxon>
        <taxon>Magnoliopsida</taxon>
        <taxon>eudicotyledons</taxon>
        <taxon>Gunneridae</taxon>
        <taxon>Pentapetalae</taxon>
        <taxon>asterids</taxon>
        <taxon>campanulids</taxon>
        <taxon>Apiales</taxon>
        <taxon>Apiaceae</taxon>
        <taxon>Apioideae</taxon>
        <taxon>Scandiceae</taxon>
        <taxon>Daucinae</taxon>
        <taxon>Daucus</taxon>
        <taxon>Daucus sect. Daucus</taxon>
    </lineage>
</organism>
<name>A0A161YNH1_DAUCS</name>
<reference evidence="1" key="1">
    <citation type="journal article" date="2016" name="Nat. Genet.">
        <title>A high-quality carrot genome assembly provides new insights into carotenoid accumulation and asterid genome evolution.</title>
        <authorList>
            <person name="Iorizzo M."/>
            <person name="Ellison S."/>
            <person name="Senalik D."/>
            <person name="Zeng P."/>
            <person name="Satapoomin P."/>
            <person name="Huang J."/>
            <person name="Bowman M."/>
            <person name="Iovene M."/>
            <person name="Sanseverino W."/>
            <person name="Cavagnaro P."/>
            <person name="Yildiz M."/>
            <person name="Macko-Podgorni A."/>
            <person name="Moranska E."/>
            <person name="Grzebelus E."/>
            <person name="Grzebelus D."/>
            <person name="Ashrafi H."/>
            <person name="Zheng Z."/>
            <person name="Cheng S."/>
            <person name="Spooner D."/>
            <person name="Van Deynze A."/>
            <person name="Simon P."/>
        </authorList>
    </citation>
    <scope>NUCLEOTIDE SEQUENCE</scope>
    <source>
        <tissue evidence="1">Leaf</tissue>
    </source>
</reference>
<proteinExistence type="predicted"/>
<dbReference type="Proteomes" id="UP000077755">
    <property type="component" value="Chromosome 5"/>
</dbReference>
<gene>
    <name evidence="1" type="ORF">DCAR_0521299</name>
</gene>
<dbReference type="AlphaFoldDB" id="A0A161YNH1"/>
<sequence length="69" mass="7998">MSTMSYDLAEVYVMKKYHNKKMQSATNKGQYNQDIKDHQQTLKKKKNISDGACFSMMFKKIYPHGNASS</sequence>
<reference evidence="1" key="2">
    <citation type="submission" date="2022-03" db="EMBL/GenBank/DDBJ databases">
        <title>Draft title - Genomic analysis of global carrot germplasm unveils the trajectory of domestication and the origin of high carotenoid orange carrot.</title>
        <authorList>
            <person name="Iorizzo M."/>
            <person name="Ellison S."/>
            <person name="Senalik D."/>
            <person name="Macko-Podgorni A."/>
            <person name="Grzebelus D."/>
            <person name="Bostan H."/>
            <person name="Rolling W."/>
            <person name="Curaba J."/>
            <person name="Simon P."/>
        </authorList>
    </citation>
    <scope>NUCLEOTIDE SEQUENCE</scope>
    <source>
        <tissue evidence="1">Leaf</tissue>
    </source>
</reference>
<dbReference type="PANTHER" id="PTHR34950">
    <property type="entry name" value="OS04G0457400 PROTEIN"/>
    <property type="match status" value="1"/>
</dbReference>
<protein>
    <submittedName>
        <fullName evidence="1">Uncharacterized protein</fullName>
    </submittedName>
</protein>
<evidence type="ECO:0000313" key="1">
    <source>
        <dbReference type="EMBL" id="WOH01913.1"/>
    </source>
</evidence>
<evidence type="ECO:0000313" key="2">
    <source>
        <dbReference type="Proteomes" id="UP000077755"/>
    </source>
</evidence>
<dbReference type="PANTHER" id="PTHR34950:SF2">
    <property type="entry name" value="OS10G0364900 PROTEIN"/>
    <property type="match status" value="1"/>
</dbReference>
<dbReference type="EMBL" id="CP093347">
    <property type="protein sequence ID" value="WOH01913.1"/>
    <property type="molecule type" value="Genomic_DNA"/>
</dbReference>
<dbReference type="Gramene" id="KZM95369">
    <property type="protein sequence ID" value="KZM95369"/>
    <property type="gene ID" value="DCAR_018611"/>
</dbReference>